<comment type="similarity">
    <text evidence="2">Belongs to the zinc-containing alcohol dehydrogenase family.</text>
</comment>
<dbReference type="AlphaFoldDB" id="A0A6V6Z731"/>
<dbReference type="Gene3D" id="3.40.50.720">
    <property type="entry name" value="NAD(P)-binding Rossmann-like Domain"/>
    <property type="match status" value="1"/>
</dbReference>
<dbReference type="InterPro" id="IPR013154">
    <property type="entry name" value="ADH-like_N"/>
</dbReference>
<dbReference type="GO" id="GO:0008743">
    <property type="term" value="F:L-threonine 3-dehydrogenase activity"/>
    <property type="evidence" value="ECO:0007669"/>
    <property type="project" value="UniProtKB-EC"/>
</dbReference>
<dbReference type="CDD" id="cd08255">
    <property type="entry name" value="2-desacetyl-2-hydroxyethyl_bacteriochlorophyllide_like"/>
    <property type="match status" value="1"/>
</dbReference>
<dbReference type="Pfam" id="PF08240">
    <property type="entry name" value="ADH_N"/>
    <property type="match status" value="1"/>
</dbReference>
<evidence type="ECO:0000313" key="7">
    <source>
        <dbReference type="EMBL" id="CAD0007366.1"/>
    </source>
</evidence>
<evidence type="ECO:0000256" key="1">
    <source>
        <dbReference type="ARBA" id="ARBA00001947"/>
    </source>
</evidence>
<dbReference type="GO" id="GO:0046872">
    <property type="term" value="F:metal ion binding"/>
    <property type="evidence" value="ECO:0007669"/>
    <property type="project" value="UniProtKB-KW"/>
</dbReference>
<keyword evidence="4" id="KW-0862">Zinc</keyword>
<dbReference type="SUPFAM" id="SSF51735">
    <property type="entry name" value="NAD(P)-binding Rossmann-fold domains"/>
    <property type="match status" value="1"/>
</dbReference>
<evidence type="ECO:0000256" key="3">
    <source>
        <dbReference type="ARBA" id="ARBA00022723"/>
    </source>
</evidence>
<name>A0A6V6Z731_9FLAO</name>
<evidence type="ECO:0000256" key="4">
    <source>
        <dbReference type="ARBA" id="ARBA00022833"/>
    </source>
</evidence>
<keyword evidence="8" id="KW-1185">Reference proteome</keyword>
<dbReference type="SUPFAM" id="SSF50129">
    <property type="entry name" value="GroES-like"/>
    <property type="match status" value="1"/>
</dbReference>
<dbReference type="Proteomes" id="UP000530060">
    <property type="component" value="Unassembled WGS sequence"/>
</dbReference>
<evidence type="ECO:0000313" key="8">
    <source>
        <dbReference type="Proteomes" id="UP000530060"/>
    </source>
</evidence>
<organism evidence="7 8">
    <name type="scientific">Flavobacterium salmonis</name>
    <dbReference type="NCBI Taxonomy" id="2654844"/>
    <lineage>
        <taxon>Bacteria</taxon>
        <taxon>Pseudomonadati</taxon>
        <taxon>Bacteroidota</taxon>
        <taxon>Flavobacteriia</taxon>
        <taxon>Flavobacteriales</taxon>
        <taxon>Flavobacteriaceae</taxon>
        <taxon>Flavobacterium</taxon>
    </lineage>
</organism>
<protein>
    <submittedName>
        <fullName evidence="7">L-threonine 3-dehydrogenase</fullName>
        <ecNumber evidence="7">1.1.1.103</ecNumber>
    </submittedName>
</protein>
<sequence length="337" mass="37239">MRKVVVEGKLGVKIIETKEPICKEGQLKIKNAITLISPGTEIHYINLCTSNNTNLSLGYCASGYVTEIGKGVAEFSVGDRVVAMGWNYATHSEVICVPYKLCVKIPDNLSFENAVFANLNATALHAIDRANILMQDNILIIGSGLVGQLIAQSCKLITSDVTIMDYSLERLEAASYFGINTLHLTEKEFSLKGDYKKFTKIFLCFSGEISNKIFAEYIKTMNSFGNGVHRSSITIVGRFNSDIFFSVDMGNIDIKYAARCGEGYRNDDYAHGNTEIKVVPGEHTVTENLLRSIKTISDGKIKLKKLISGVYSFDHASEVYKLIADSKSSLGILFKYE</sequence>
<reference evidence="7 8" key="1">
    <citation type="submission" date="2020-06" db="EMBL/GenBank/DDBJ databases">
        <authorList>
            <person name="Criscuolo A."/>
        </authorList>
    </citation>
    <scope>NUCLEOTIDE SEQUENCE [LARGE SCALE GENOMIC DNA]</scope>
    <source>
        <strain evidence="8">CIP 111411</strain>
    </source>
</reference>
<dbReference type="InterPro" id="IPR011032">
    <property type="entry name" value="GroES-like_sf"/>
</dbReference>
<evidence type="ECO:0000259" key="6">
    <source>
        <dbReference type="Pfam" id="PF08240"/>
    </source>
</evidence>
<keyword evidence="3" id="KW-0479">Metal-binding</keyword>
<dbReference type="InterPro" id="IPR036291">
    <property type="entry name" value="NAD(P)-bd_dom_sf"/>
</dbReference>
<comment type="caution">
    <text evidence="7">The sequence shown here is derived from an EMBL/GenBank/DDBJ whole genome shotgun (WGS) entry which is preliminary data.</text>
</comment>
<proteinExistence type="inferred from homology"/>
<evidence type="ECO:0000256" key="2">
    <source>
        <dbReference type="ARBA" id="ARBA00008072"/>
    </source>
</evidence>
<dbReference type="PANTHER" id="PTHR43161">
    <property type="entry name" value="SORBITOL DEHYDROGENASE"/>
    <property type="match status" value="1"/>
</dbReference>
<evidence type="ECO:0000256" key="5">
    <source>
        <dbReference type="ARBA" id="ARBA00023002"/>
    </source>
</evidence>
<dbReference type="EC" id="1.1.1.103" evidence="7"/>
<feature type="domain" description="Alcohol dehydrogenase-like N-terminal" evidence="6">
    <location>
        <begin position="40"/>
        <end position="107"/>
    </location>
</feature>
<comment type="cofactor">
    <cofactor evidence="1">
        <name>Zn(2+)</name>
        <dbReference type="ChEBI" id="CHEBI:29105"/>
    </cofactor>
</comment>
<dbReference type="EMBL" id="CAIJDP010000082">
    <property type="protein sequence ID" value="CAD0007366.1"/>
    <property type="molecule type" value="Genomic_DNA"/>
</dbReference>
<gene>
    <name evidence="7" type="primary">tdh</name>
    <name evidence="7" type="ORF">FLAT13_03814</name>
</gene>
<dbReference type="RefSeq" id="WP_180910013.1">
    <property type="nucleotide sequence ID" value="NZ_CAIJDP010000082.1"/>
</dbReference>
<dbReference type="Gene3D" id="3.90.180.10">
    <property type="entry name" value="Medium-chain alcohol dehydrogenases, catalytic domain"/>
    <property type="match status" value="2"/>
</dbReference>
<keyword evidence="5 7" id="KW-0560">Oxidoreductase</keyword>
<accession>A0A6V6Z731</accession>